<proteinExistence type="predicted"/>
<dbReference type="InterPro" id="IPR036909">
    <property type="entry name" value="Cyt_c-like_dom_sf"/>
</dbReference>
<dbReference type="Proteomes" id="UP000321353">
    <property type="component" value="Chromosome"/>
</dbReference>
<evidence type="ECO:0000313" key="7">
    <source>
        <dbReference type="Proteomes" id="UP000321353"/>
    </source>
</evidence>
<evidence type="ECO:0000256" key="3">
    <source>
        <dbReference type="ARBA" id="ARBA00023004"/>
    </source>
</evidence>
<protein>
    <submittedName>
        <fullName evidence="6">Cytochrome c</fullName>
    </submittedName>
</protein>
<evidence type="ECO:0000256" key="2">
    <source>
        <dbReference type="ARBA" id="ARBA00022723"/>
    </source>
</evidence>
<dbReference type="KEGG" id="smam:Mal15_15220"/>
<dbReference type="GO" id="GO:0009055">
    <property type="term" value="F:electron transfer activity"/>
    <property type="evidence" value="ECO:0007669"/>
    <property type="project" value="InterPro"/>
</dbReference>
<dbReference type="InterPro" id="IPR009056">
    <property type="entry name" value="Cyt_c-like_dom"/>
</dbReference>
<dbReference type="SUPFAM" id="SSF50952">
    <property type="entry name" value="Soluble quinoprotein glucose dehydrogenase"/>
    <property type="match status" value="1"/>
</dbReference>
<dbReference type="GO" id="GO:0020037">
    <property type="term" value="F:heme binding"/>
    <property type="evidence" value="ECO:0007669"/>
    <property type="project" value="InterPro"/>
</dbReference>
<evidence type="ECO:0000313" key="6">
    <source>
        <dbReference type="EMBL" id="QEF97482.1"/>
    </source>
</evidence>
<name>A0A5B9M8J2_9BACT</name>
<gene>
    <name evidence="6" type="ORF">Mal15_15220</name>
</gene>
<dbReference type="PANTHER" id="PTHR33546:SF1">
    <property type="entry name" value="LARGE, MULTIFUNCTIONAL SECRETED PROTEIN"/>
    <property type="match status" value="1"/>
</dbReference>
<keyword evidence="3 4" id="KW-0408">Iron</keyword>
<dbReference type="InterPro" id="IPR011042">
    <property type="entry name" value="6-blade_b-propeller_TolB-like"/>
</dbReference>
<dbReference type="NCBIfam" id="TIGR02603">
    <property type="entry name" value="CxxCH_TIGR02603"/>
    <property type="match status" value="1"/>
</dbReference>
<dbReference type="Gene3D" id="2.120.10.30">
    <property type="entry name" value="TolB, C-terminal domain"/>
    <property type="match status" value="1"/>
</dbReference>
<dbReference type="EMBL" id="CP036264">
    <property type="protein sequence ID" value="QEF97482.1"/>
    <property type="molecule type" value="Genomic_DNA"/>
</dbReference>
<dbReference type="Gene3D" id="1.10.760.10">
    <property type="entry name" value="Cytochrome c-like domain"/>
    <property type="match status" value="1"/>
</dbReference>
<accession>A0A5B9M8J2</accession>
<dbReference type="PANTHER" id="PTHR33546">
    <property type="entry name" value="LARGE, MULTIFUNCTIONAL SECRETED PROTEIN-RELATED"/>
    <property type="match status" value="1"/>
</dbReference>
<evidence type="ECO:0000256" key="4">
    <source>
        <dbReference type="PROSITE-ProRule" id="PRU00433"/>
    </source>
</evidence>
<dbReference type="RefSeq" id="WP_147867154.1">
    <property type="nucleotide sequence ID" value="NZ_CP036264.1"/>
</dbReference>
<dbReference type="InterPro" id="IPR011041">
    <property type="entry name" value="Quinoprot_gluc/sorb_DH_b-prop"/>
</dbReference>
<feature type="domain" description="Cytochrome c" evidence="5">
    <location>
        <begin position="686"/>
        <end position="824"/>
    </location>
</feature>
<organism evidence="6 7">
    <name type="scientific">Stieleria maiorica</name>
    <dbReference type="NCBI Taxonomy" id="2795974"/>
    <lineage>
        <taxon>Bacteria</taxon>
        <taxon>Pseudomonadati</taxon>
        <taxon>Planctomycetota</taxon>
        <taxon>Planctomycetia</taxon>
        <taxon>Pirellulales</taxon>
        <taxon>Pirellulaceae</taxon>
        <taxon>Stieleria</taxon>
    </lineage>
</organism>
<dbReference type="Pfam" id="PF00034">
    <property type="entry name" value="Cytochrom_C"/>
    <property type="match status" value="1"/>
</dbReference>
<reference evidence="6 7" key="1">
    <citation type="submission" date="2019-02" db="EMBL/GenBank/DDBJ databases">
        <title>Planctomycetal bacteria perform biofilm scaping via a novel small molecule.</title>
        <authorList>
            <person name="Jeske O."/>
            <person name="Boedeker C."/>
            <person name="Wiegand S."/>
            <person name="Breitling P."/>
            <person name="Kallscheuer N."/>
            <person name="Jogler M."/>
            <person name="Rohde M."/>
            <person name="Petersen J."/>
            <person name="Medema M.H."/>
            <person name="Surup F."/>
            <person name="Jogler C."/>
        </authorList>
    </citation>
    <scope>NUCLEOTIDE SEQUENCE [LARGE SCALE GENOMIC DNA]</scope>
    <source>
        <strain evidence="6 7">Mal15</strain>
    </source>
</reference>
<evidence type="ECO:0000256" key="1">
    <source>
        <dbReference type="ARBA" id="ARBA00022617"/>
    </source>
</evidence>
<evidence type="ECO:0000259" key="5">
    <source>
        <dbReference type="PROSITE" id="PS51007"/>
    </source>
</evidence>
<dbReference type="PROSITE" id="PS51007">
    <property type="entry name" value="CYTC"/>
    <property type="match status" value="1"/>
</dbReference>
<keyword evidence="7" id="KW-1185">Reference proteome</keyword>
<dbReference type="SUPFAM" id="SSF46626">
    <property type="entry name" value="Cytochrome c"/>
    <property type="match status" value="1"/>
</dbReference>
<sequence length="840" mass="92076">MFRTFRLCPTVPVAALILWLFVSPGTRNARADLGVTPPDQFSVPAGFEVQLVYEVPFDTQGSWVSLTVDPQGRLVASDQDGSLYRIDVSADQPSVEKLDVEIGSAQGLLFAFDALYVNVNGRPQDKNGVYRLTDTDDDDQFDQIEFVLPLQGGGEHGPHALILSEDGKRIITCGGNMTKLPATIARSRVPQVWDEDHLLGRMPDARGHAADRMAPGGWIGSFLPDGSDFELIATGFRNEYDIALNDQGELFTYDADMEWDVGTPWYRPTRINHVISGGEFGWRNGTGKWPAYYPDSFGAAVDIGPGSPTGICFGYGTKYPAKYRNALFIADWSYGNIHAVHLTPDGSSYTGTYETFATAAPLPVTDMVVRPHDGALYFAVGGRKTQSGLYRIVYRGDAGTAEPSESGQEKTQRLVALRKQLESLHVGQVDQKAVGLAIRNLAHQDRAIRFAARVALEHQPTKRWKQRIAKIKQPQGRALAVIALARTGTPDDQTLAFDALAEIDWENLSVDGRIALLRAYSLVAIRLGALDETQTETVRDQIQGAFPTGNDHVDRELAQMLVYLRSPGSTRKIVQEMLRAPSQENQIFYALTLREADEGWNEALYRDYFGWFNDVQSARGGMSFGGFIANIKTAALANVPAPMQEKLAEVLKPQPVQSVQSEQRPLVKHWTVDELLPVVNAADRTPDFETGKSVFASAQCYKCHRMGIQGGILGPDLTGAGGRFSAKDLLTAIVHPDQAISDQYGATQFLTEDGKVIVGRVVNMSGNKLRVMTNMLDPSSLAEVNRDEVEQARPSKASMMPAGLLDSFHESEIADLIAYLRAGGKAEHPIYRKAVAAAAE</sequence>
<dbReference type="GO" id="GO:0046872">
    <property type="term" value="F:metal ion binding"/>
    <property type="evidence" value="ECO:0007669"/>
    <property type="project" value="UniProtKB-KW"/>
</dbReference>
<dbReference type="AlphaFoldDB" id="A0A5B9M8J2"/>
<keyword evidence="2 4" id="KW-0479">Metal-binding</keyword>
<keyword evidence="1 4" id="KW-0349">Heme</keyword>
<dbReference type="InterPro" id="IPR013427">
    <property type="entry name" value="Haem-bd_dom_put"/>
</dbReference>